<sequence>MVAAMLILQAQAITKQVSLAFIVDKYEEEVLCHVVPMEATHILLGKPWQYECKVTYDGVTPKPLSPKEDVASKATMHPKDSNFKQMLESFQDFYRKYIKWGLPPLRGIEYRIDFIMGTTLPNRATHKANPEESKEIQQ</sequence>
<proteinExistence type="predicted"/>
<name>A0A371GZF9_MUCPR</name>
<dbReference type="Proteomes" id="UP000257109">
    <property type="component" value="Unassembled WGS sequence"/>
</dbReference>
<gene>
    <name evidence="1" type="ORF">CR513_21484</name>
</gene>
<comment type="caution">
    <text evidence="1">The sequence shown here is derived from an EMBL/GenBank/DDBJ whole genome shotgun (WGS) entry which is preliminary data.</text>
</comment>
<evidence type="ECO:0000313" key="1">
    <source>
        <dbReference type="EMBL" id="RDX95915.1"/>
    </source>
</evidence>
<keyword evidence="2" id="KW-1185">Reference proteome</keyword>
<dbReference type="AlphaFoldDB" id="A0A371GZF9"/>
<dbReference type="PANTHER" id="PTHR35046:SF26">
    <property type="entry name" value="RNA-DIRECTED DNA POLYMERASE"/>
    <property type="match status" value="1"/>
</dbReference>
<evidence type="ECO:0000313" key="2">
    <source>
        <dbReference type="Proteomes" id="UP000257109"/>
    </source>
</evidence>
<dbReference type="EMBL" id="QJKJ01004016">
    <property type="protein sequence ID" value="RDX95915.1"/>
    <property type="molecule type" value="Genomic_DNA"/>
</dbReference>
<dbReference type="OrthoDB" id="1747743at2759"/>
<accession>A0A371GZF9</accession>
<dbReference type="PANTHER" id="PTHR35046">
    <property type="entry name" value="ZINC KNUCKLE (CCHC-TYPE) FAMILY PROTEIN"/>
    <property type="match status" value="1"/>
</dbReference>
<reference evidence="1" key="1">
    <citation type="submission" date="2018-05" db="EMBL/GenBank/DDBJ databases">
        <title>Draft genome of Mucuna pruriens seed.</title>
        <authorList>
            <person name="Nnadi N.E."/>
            <person name="Vos R."/>
            <person name="Hasami M.H."/>
            <person name="Devisetty U.K."/>
            <person name="Aguiy J.C."/>
        </authorList>
    </citation>
    <scope>NUCLEOTIDE SEQUENCE [LARGE SCALE GENOMIC DNA]</scope>
    <source>
        <strain evidence="1">JCA_2017</strain>
    </source>
</reference>
<organism evidence="1 2">
    <name type="scientific">Mucuna pruriens</name>
    <name type="common">Velvet bean</name>
    <name type="synonym">Dolichos pruriens</name>
    <dbReference type="NCBI Taxonomy" id="157652"/>
    <lineage>
        <taxon>Eukaryota</taxon>
        <taxon>Viridiplantae</taxon>
        <taxon>Streptophyta</taxon>
        <taxon>Embryophyta</taxon>
        <taxon>Tracheophyta</taxon>
        <taxon>Spermatophyta</taxon>
        <taxon>Magnoliopsida</taxon>
        <taxon>eudicotyledons</taxon>
        <taxon>Gunneridae</taxon>
        <taxon>Pentapetalae</taxon>
        <taxon>rosids</taxon>
        <taxon>fabids</taxon>
        <taxon>Fabales</taxon>
        <taxon>Fabaceae</taxon>
        <taxon>Papilionoideae</taxon>
        <taxon>50 kb inversion clade</taxon>
        <taxon>NPAAA clade</taxon>
        <taxon>indigoferoid/millettioid clade</taxon>
        <taxon>Phaseoleae</taxon>
        <taxon>Mucuna</taxon>
    </lineage>
</organism>
<feature type="non-terminal residue" evidence="1">
    <location>
        <position position="1"/>
    </location>
</feature>
<protein>
    <submittedName>
        <fullName evidence="1">Uncharacterized protein</fullName>
    </submittedName>
</protein>